<dbReference type="OrthoDB" id="10018316at2759"/>
<dbReference type="Proteomes" id="UP000271098">
    <property type="component" value="Unassembled WGS sequence"/>
</dbReference>
<accession>A0A183DJG9</accession>
<dbReference type="EMBL" id="UYRT01026974">
    <property type="protein sequence ID" value="VDK65809.1"/>
    <property type="molecule type" value="Genomic_DNA"/>
</dbReference>
<name>A0A183DJG9_9BILA</name>
<reference evidence="4" key="1">
    <citation type="submission" date="2016-06" db="UniProtKB">
        <authorList>
            <consortium name="WormBaseParasite"/>
        </authorList>
    </citation>
    <scope>IDENTIFICATION</scope>
</reference>
<organism evidence="4">
    <name type="scientific">Gongylonema pulchrum</name>
    <dbReference type="NCBI Taxonomy" id="637853"/>
    <lineage>
        <taxon>Eukaryota</taxon>
        <taxon>Metazoa</taxon>
        <taxon>Ecdysozoa</taxon>
        <taxon>Nematoda</taxon>
        <taxon>Chromadorea</taxon>
        <taxon>Rhabditida</taxon>
        <taxon>Spirurina</taxon>
        <taxon>Spiruromorpha</taxon>
        <taxon>Spiruroidea</taxon>
        <taxon>Gongylonematidae</taxon>
        <taxon>Gongylonema</taxon>
    </lineage>
</organism>
<keyword evidence="1" id="KW-0853">WD repeat</keyword>
<protein>
    <submittedName>
        <fullName evidence="4">DUF4704 domain-containing protein</fullName>
    </submittedName>
</protein>
<proteinExistence type="predicted"/>
<sequence length="264" mass="29256">MRMFAPCPVTRLLDCVGGVSCLFGLVAMATTSQELYASLKALTTAVKTDKLICKHLISTRSYQILAMLLEGKSELLNSHILHLILSLVGTLDTSKDTVTIPNLSVFEDILCDLDVWKDASADLNRLIYEHFYELITDQNCENLGVIRRSSLPSRLLIRLYDNPMLIFAVNDIIFNLLAALLQPPADNLLLLKIGQLIAGTLPMPGSEQHEASYAFSIPDLQSALFASKTSSNFDRLLYDIYVRNRILNILANTLAHSSASNNLQ</sequence>
<evidence type="ECO:0000313" key="2">
    <source>
        <dbReference type="EMBL" id="VDK65809.1"/>
    </source>
</evidence>
<reference evidence="2 3" key="2">
    <citation type="submission" date="2018-11" db="EMBL/GenBank/DDBJ databases">
        <authorList>
            <consortium name="Pathogen Informatics"/>
        </authorList>
    </citation>
    <scope>NUCLEOTIDE SEQUENCE [LARGE SCALE GENOMIC DNA]</scope>
</reference>
<evidence type="ECO:0000313" key="4">
    <source>
        <dbReference type="WBParaSite" id="GPUH_0000887001-mRNA-1"/>
    </source>
</evidence>
<evidence type="ECO:0000313" key="3">
    <source>
        <dbReference type="Proteomes" id="UP000271098"/>
    </source>
</evidence>
<gene>
    <name evidence="2" type="ORF">GPUH_LOCUS8863</name>
</gene>
<dbReference type="PANTHER" id="PTHR46108:SF4">
    <property type="entry name" value="BLUE CHEESE"/>
    <property type="match status" value="1"/>
</dbReference>
<dbReference type="AlphaFoldDB" id="A0A183DJG9"/>
<dbReference type="InterPro" id="IPR051944">
    <property type="entry name" value="BEACH_domain_protein"/>
</dbReference>
<dbReference type="WBParaSite" id="GPUH_0000887001-mRNA-1">
    <property type="protein sequence ID" value="GPUH_0000887001-mRNA-1"/>
    <property type="gene ID" value="GPUH_0000887001"/>
</dbReference>
<evidence type="ECO:0000256" key="1">
    <source>
        <dbReference type="ARBA" id="ARBA00022574"/>
    </source>
</evidence>
<dbReference type="PANTHER" id="PTHR46108">
    <property type="entry name" value="BLUE CHEESE"/>
    <property type="match status" value="1"/>
</dbReference>
<keyword evidence="3" id="KW-1185">Reference proteome</keyword>